<evidence type="ECO:0000256" key="2">
    <source>
        <dbReference type="ARBA" id="ARBA00022475"/>
    </source>
</evidence>
<reference evidence="9" key="1">
    <citation type="submission" date="2016-10" db="EMBL/GenBank/DDBJ databases">
        <authorList>
            <person name="Varghese N."/>
            <person name="Submissions S."/>
        </authorList>
    </citation>
    <scope>NUCLEOTIDE SEQUENCE [LARGE SCALE GENOMIC DNA]</scope>
    <source>
        <strain evidence="9">DSM 10002</strain>
    </source>
</reference>
<evidence type="ECO:0000256" key="6">
    <source>
        <dbReference type="SAM" id="Phobius"/>
    </source>
</evidence>
<evidence type="ECO:0000256" key="1">
    <source>
        <dbReference type="ARBA" id="ARBA00004651"/>
    </source>
</evidence>
<dbReference type="GO" id="GO:0005886">
    <property type="term" value="C:plasma membrane"/>
    <property type="evidence" value="ECO:0007669"/>
    <property type="project" value="UniProtKB-SubCell"/>
</dbReference>
<dbReference type="STRING" id="131112.SAMN04489737_0992"/>
<keyword evidence="2" id="KW-1003">Cell membrane</keyword>
<evidence type="ECO:0000313" key="8">
    <source>
        <dbReference type="EMBL" id="SDU79769.1"/>
    </source>
</evidence>
<dbReference type="AlphaFoldDB" id="A0A1H2LFT3"/>
<dbReference type="OrthoDB" id="5185234at2"/>
<dbReference type="Gene3D" id="1.20.81.30">
    <property type="entry name" value="Type II secretion system (T2SS), domain F"/>
    <property type="match status" value="1"/>
</dbReference>
<evidence type="ECO:0000256" key="5">
    <source>
        <dbReference type="ARBA" id="ARBA00023136"/>
    </source>
</evidence>
<feature type="transmembrane region" description="Helical" evidence="6">
    <location>
        <begin position="264"/>
        <end position="285"/>
    </location>
</feature>
<sequence>MIGYGILGMVIGAGCFSIVIGLFTPRRSLASRIMNHVATRDQYRKRVSLTAQIVPLLVRSVESLGSSRASVARRLAIIGEQKVADFRLVQAQWAGGGLVLGALLGALSISRGFSPLMVIALAIFGAVCGALWADSRLTATAQATSRMLTRQLPDVIELIALAVSAGEAVRPALERVVRLGQGPLIEHLHITLSQVHAGSPLSQSLTDLAIRTNNRNVSRFADSLISAMEQGGGLAQTLHNQARDARDASRRELLEEGGKAEISMMIPVVFLILPITVLFTIFPALQHLNFG</sequence>
<protein>
    <submittedName>
        <fullName evidence="8">Tight adherence protein C</fullName>
    </submittedName>
</protein>
<dbReference type="InterPro" id="IPR018076">
    <property type="entry name" value="T2SS_GspF_dom"/>
</dbReference>
<dbReference type="EMBL" id="LT629804">
    <property type="protein sequence ID" value="SDU79769.1"/>
    <property type="molecule type" value="Genomic_DNA"/>
</dbReference>
<dbReference type="RefSeq" id="WP_091280558.1">
    <property type="nucleotide sequence ID" value="NZ_LT629804.1"/>
</dbReference>
<evidence type="ECO:0000313" key="9">
    <source>
        <dbReference type="Proteomes" id="UP000214355"/>
    </source>
</evidence>
<organism evidence="8 9">
    <name type="scientific">Arcanobacterium phocae</name>
    <dbReference type="NCBI Taxonomy" id="131112"/>
    <lineage>
        <taxon>Bacteria</taxon>
        <taxon>Bacillati</taxon>
        <taxon>Actinomycetota</taxon>
        <taxon>Actinomycetes</taxon>
        <taxon>Actinomycetales</taxon>
        <taxon>Actinomycetaceae</taxon>
        <taxon>Arcanobacterium</taxon>
    </lineage>
</organism>
<feature type="domain" description="Type II secretion system protein GspF" evidence="7">
    <location>
        <begin position="156"/>
        <end position="281"/>
    </location>
</feature>
<dbReference type="InterPro" id="IPR042094">
    <property type="entry name" value="T2SS_GspF_sf"/>
</dbReference>
<keyword evidence="3 6" id="KW-0812">Transmembrane</keyword>
<accession>A0A1H2LFT3</accession>
<evidence type="ECO:0000256" key="3">
    <source>
        <dbReference type="ARBA" id="ARBA00022692"/>
    </source>
</evidence>
<gene>
    <name evidence="8" type="ORF">SAMN04489737_0992</name>
</gene>
<dbReference type="PANTHER" id="PTHR35007:SF1">
    <property type="entry name" value="PILUS ASSEMBLY PROTEIN"/>
    <property type="match status" value="1"/>
</dbReference>
<keyword evidence="5 6" id="KW-0472">Membrane</keyword>
<dbReference type="Proteomes" id="UP000214355">
    <property type="component" value="Chromosome I"/>
</dbReference>
<name>A0A1H2LFT3_9ACTO</name>
<dbReference type="Pfam" id="PF00482">
    <property type="entry name" value="T2SSF"/>
    <property type="match status" value="1"/>
</dbReference>
<evidence type="ECO:0000256" key="4">
    <source>
        <dbReference type="ARBA" id="ARBA00022989"/>
    </source>
</evidence>
<feature type="transmembrane region" description="Helical" evidence="6">
    <location>
        <begin position="91"/>
        <end position="109"/>
    </location>
</feature>
<dbReference type="GeneID" id="65344729"/>
<dbReference type="PANTHER" id="PTHR35007">
    <property type="entry name" value="INTEGRAL MEMBRANE PROTEIN-RELATED"/>
    <property type="match status" value="1"/>
</dbReference>
<feature type="transmembrane region" description="Helical" evidence="6">
    <location>
        <begin position="115"/>
        <end position="133"/>
    </location>
</feature>
<keyword evidence="4 6" id="KW-1133">Transmembrane helix</keyword>
<proteinExistence type="predicted"/>
<feature type="transmembrane region" description="Helical" evidence="6">
    <location>
        <begin position="6"/>
        <end position="24"/>
    </location>
</feature>
<evidence type="ECO:0000259" key="7">
    <source>
        <dbReference type="Pfam" id="PF00482"/>
    </source>
</evidence>
<keyword evidence="9" id="KW-1185">Reference proteome</keyword>
<comment type="subcellular location">
    <subcellularLocation>
        <location evidence="1">Cell membrane</location>
        <topology evidence="1">Multi-pass membrane protein</topology>
    </subcellularLocation>
</comment>